<accession>A0ABU6U7S5</accession>
<feature type="region of interest" description="Disordered" evidence="1">
    <location>
        <begin position="190"/>
        <end position="218"/>
    </location>
</feature>
<feature type="domain" description="Transposase MuDR plant" evidence="2">
    <location>
        <begin position="282"/>
        <end position="340"/>
    </location>
</feature>
<protein>
    <recommendedName>
        <fullName evidence="2">Transposase MuDR plant domain-containing protein</fullName>
    </recommendedName>
</protein>
<dbReference type="Pfam" id="PF03108">
    <property type="entry name" value="DBD_Tnp_Mut"/>
    <property type="match status" value="1"/>
</dbReference>
<evidence type="ECO:0000256" key="1">
    <source>
        <dbReference type="SAM" id="MobiDB-lite"/>
    </source>
</evidence>
<evidence type="ECO:0000313" key="3">
    <source>
        <dbReference type="EMBL" id="MED6157245.1"/>
    </source>
</evidence>
<dbReference type="EMBL" id="JASCZI010120900">
    <property type="protein sequence ID" value="MED6157245.1"/>
    <property type="molecule type" value="Genomic_DNA"/>
</dbReference>
<gene>
    <name evidence="3" type="ORF">PIB30_021588</name>
</gene>
<name>A0ABU6U7S5_9FABA</name>
<sequence length="345" mass="38906">MGFDSPFYEGRCPYKRSCRAAHFSNSTSLTLSQIHLYLSSTPKKKISRSDLIVGTLYPDGKMLRQEDGIGFVCPNSILCYIEHVDTLDKLKSFILRTMGVLGRKSVRRVAYRLLNILPPLEYKFKIFWLEGDVHVRAMFDLHRRYGPRHVMELLYETRDVIRSEAGPSCAMPASVGPIAAAPLRLATPDVSVDMDSGTGEGSDGEYLGETDKSSDSFDETDFVDETQVGRRFLLPAPAPIPDLASVSSHFHTLNLDAIEEEPREGHGGGGDDYMNLDGGEEFRVGHRFSCREAVQMAVKNYNIRRAAEYRVLESDPNKYVCRCKQHESGCPWRVRVALRTNHGYW</sequence>
<dbReference type="InterPro" id="IPR004332">
    <property type="entry name" value="Transposase_MuDR"/>
</dbReference>
<keyword evidence="4" id="KW-1185">Reference proteome</keyword>
<organism evidence="3 4">
    <name type="scientific">Stylosanthes scabra</name>
    <dbReference type="NCBI Taxonomy" id="79078"/>
    <lineage>
        <taxon>Eukaryota</taxon>
        <taxon>Viridiplantae</taxon>
        <taxon>Streptophyta</taxon>
        <taxon>Embryophyta</taxon>
        <taxon>Tracheophyta</taxon>
        <taxon>Spermatophyta</taxon>
        <taxon>Magnoliopsida</taxon>
        <taxon>eudicotyledons</taxon>
        <taxon>Gunneridae</taxon>
        <taxon>Pentapetalae</taxon>
        <taxon>rosids</taxon>
        <taxon>fabids</taxon>
        <taxon>Fabales</taxon>
        <taxon>Fabaceae</taxon>
        <taxon>Papilionoideae</taxon>
        <taxon>50 kb inversion clade</taxon>
        <taxon>dalbergioids sensu lato</taxon>
        <taxon>Dalbergieae</taxon>
        <taxon>Pterocarpus clade</taxon>
        <taxon>Stylosanthes</taxon>
    </lineage>
</organism>
<reference evidence="3 4" key="1">
    <citation type="journal article" date="2023" name="Plants (Basel)">
        <title>Bridging the Gap: Combining Genomics and Transcriptomics Approaches to Understand Stylosanthes scabra, an Orphan Legume from the Brazilian Caatinga.</title>
        <authorList>
            <person name="Ferreira-Neto J.R.C."/>
            <person name="da Silva M.D."/>
            <person name="Binneck E."/>
            <person name="de Melo N.F."/>
            <person name="da Silva R.H."/>
            <person name="de Melo A.L.T.M."/>
            <person name="Pandolfi V."/>
            <person name="Bustamante F.O."/>
            <person name="Brasileiro-Vidal A.C."/>
            <person name="Benko-Iseppon A.M."/>
        </authorList>
    </citation>
    <scope>NUCLEOTIDE SEQUENCE [LARGE SCALE GENOMIC DNA]</scope>
    <source>
        <tissue evidence="3">Leaves</tissue>
    </source>
</reference>
<evidence type="ECO:0000259" key="2">
    <source>
        <dbReference type="Pfam" id="PF03108"/>
    </source>
</evidence>
<proteinExistence type="predicted"/>
<comment type="caution">
    <text evidence="3">The sequence shown here is derived from an EMBL/GenBank/DDBJ whole genome shotgun (WGS) entry which is preliminary data.</text>
</comment>
<dbReference type="Proteomes" id="UP001341840">
    <property type="component" value="Unassembled WGS sequence"/>
</dbReference>
<evidence type="ECO:0000313" key="4">
    <source>
        <dbReference type="Proteomes" id="UP001341840"/>
    </source>
</evidence>